<keyword evidence="2" id="KW-0813">Transport</keyword>
<evidence type="ECO:0000256" key="1">
    <source>
        <dbReference type="ARBA" id="ARBA00005417"/>
    </source>
</evidence>
<dbReference type="EMBL" id="PUEJ01000014">
    <property type="protein sequence ID" value="PRH84265.1"/>
    <property type="molecule type" value="Genomic_DNA"/>
</dbReference>
<dbReference type="GO" id="GO:0016887">
    <property type="term" value="F:ATP hydrolysis activity"/>
    <property type="evidence" value="ECO:0007669"/>
    <property type="project" value="InterPro"/>
</dbReference>
<dbReference type="InterPro" id="IPR017871">
    <property type="entry name" value="ABC_transporter-like_CS"/>
</dbReference>
<keyword evidence="3" id="KW-0547">Nucleotide-binding</keyword>
<dbReference type="InterPro" id="IPR003593">
    <property type="entry name" value="AAA+_ATPase"/>
</dbReference>
<dbReference type="SUPFAM" id="SSF52540">
    <property type="entry name" value="P-loop containing nucleoside triphosphate hydrolases"/>
    <property type="match status" value="1"/>
</dbReference>
<dbReference type="PANTHER" id="PTHR43117">
    <property type="entry name" value="OSMOPROTECTANT IMPORT ATP-BINDING PROTEIN OSMV"/>
    <property type="match status" value="1"/>
</dbReference>
<proteinExistence type="inferred from homology"/>
<dbReference type="InterPro" id="IPR003439">
    <property type="entry name" value="ABC_transporter-like_ATP-bd"/>
</dbReference>
<dbReference type="FunFam" id="3.40.50.300:FF:000425">
    <property type="entry name" value="Probable ABC transporter, ATP-binding subunit"/>
    <property type="match status" value="1"/>
</dbReference>
<dbReference type="PANTHER" id="PTHR43117:SF4">
    <property type="entry name" value="OSMOPROTECTANT IMPORT ATP-BINDING PROTEIN OSMV"/>
    <property type="match status" value="1"/>
</dbReference>
<dbReference type="Proteomes" id="UP000237682">
    <property type="component" value="Unassembled WGS sequence"/>
</dbReference>
<name>A0A2S9Q4K8_9HYPH</name>
<dbReference type="PROSITE" id="PS50893">
    <property type="entry name" value="ABC_TRANSPORTER_2"/>
    <property type="match status" value="1"/>
</dbReference>
<evidence type="ECO:0000256" key="2">
    <source>
        <dbReference type="ARBA" id="ARBA00022448"/>
    </source>
</evidence>
<organism evidence="6 7">
    <name type="scientific">Labrys okinawensis</name>
    <dbReference type="NCBI Taxonomy" id="346911"/>
    <lineage>
        <taxon>Bacteria</taxon>
        <taxon>Pseudomonadati</taxon>
        <taxon>Pseudomonadota</taxon>
        <taxon>Alphaproteobacteria</taxon>
        <taxon>Hyphomicrobiales</taxon>
        <taxon>Xanthobacteraceae</taxon>
        <taxon>Labrys</taxon>
    </lineage>
</organism>
<dbReference type="GO" id="GO:0015697">
    <property type="term" value="P:quaternary ammonium group transport"/>
    <property type="evidence" value="ECO:0007669"/>
    <property type="project" value="UniProtKB-ARBA"/>
</dbReference>
<dbReference type="RefSeq" id="WP_105865230.1">
    <property type="nucleotide sequence ID" value="NZ_PUEJ01000014.1"/>
</dbReference>
<evidence type="ECO:0000256" key="3">
    <source>
        <dbReference type="ARBA" id="ARBA00022741"/>
    </source>
</evidence>
<protein>
    <submittedName>
        <fullName evidence="6">Amino acid ABC transporter ATP-binding protein</fullName>
    </submittedName>
</protein>
<feature type="domain" description="ABC transporter" evidence="5">
    <location>
        <begin position="2"/>
        <end position="236"/>
    </location>
</feature>
<comment type="similarity">
    <text evidence="1">Belongs to the ABC transporter superfamily.</text>
</comment>
<comment type="caution">
    <text evidence="6">The sequence shown here is derived from an EMBL/GenBank/DDBJ whole genome shotgun (WGS) entry which is preliminary data.</text>
</comment>
<dbReference type="OrthoDB" id="9802264at2"/>
<evidence type="ECO:0000313" key="7">
    <source>
        <dbReference type="Proteomes" id="UP000237682"/>
    </source>
</evidence>
<dbReference type="GO" id="GO:0005524">
    <property type="term" value="F:ATP binding"/>
    <property type="evidence" value="ECO:0007669"/>
    <property type="project" value="UniProtKB-KW"/>
</dbReference>
<dbReference type="SUPFAM" id="SSF54631">
    <property type="entry name" value="CBS-domain pair"/>
    <property type="match status" value="1"/>
</dbReference>
<dbReference type="InterPro" id="IPR046342">
    <property type="entry name" value="CBS_dom_sf"/>
</dbReference>
<keyword evidence="4 6" id="KW-0067">ATP-binding</keyword>
<dbReference type="Gene3D" id="3.40.50.300">
    <property type="entry name" value="P-loop containing nucleotide triphosphate hydrolases"/>
    <property type="match status" value="1"/>
</dbReference>
<keyword evidence="7" id="KW-1185">Reference proteome</keyword>
<reference evidence="6 7" key="1">
    <citation type="submission" date="2018-02" db="EMBL/GenBank/DDBJ databases">
        <title>Whole genome sequencing of endophytic bacterium.</title>
        <authorList>
            <person name="Eedara R."/>
            <person name="Podile A.R."/>
        </authorList>
    </citation>
    <scope>NUCLEOTIDE SEQUENCE [LARGE SCALE GENOMIC DNA]</scope>
    <source>
        <strain evidence="6 7">RP1T</strain>
    </source>
</reference>
<evidence type="ECO:0000313" key="6">
    <source>
        <dbReference type="EMBL" id="PRH84265.1"/>
    </source>
</evidence>
<dbReference type="PROSITE" id="PS00211">
    <property type="entry name" value="ABC_TRANSPORTER_1"/>
    <property type="match status" value="1"/>
</dbReference>
<sequence>MIEVRQVSRRFGSQLAVDNVSLTIERGTITVLVGTSGSGKSTLLRIINRLIEPTTGTVLINGQDTSGLSGEELRRGIGYAIQGHGLFPHWTVARNIGTVPSLLGWDQGRIARRVDELLRLFDLDPALYAEKLPHQLSGGQQQRVGVARALAAEPAVLLMDEPFGALDPIIRAKAQEDLLALQRRLGITVVLVTHDMEEAMLLGNRIGVMDGGKLLQYATPTEILTHPAPGFVERLIGGPDRSLRLLSLLRVADSVQPGTAEGKPVQENATLRDALSELLWARVQALPVTAADGTPRGRITLPAILDLAGADAHRVEDSPA</sequence>
<dbReference type="AlphaFoldDB" id="A0A2S9Q4K8"/>
<dbReference type="Pfam" id="PF00005">
    <property type="entry name" value="ABC_tran"/>
    <property type="match status" value="1"/>
</dbReference>
<dbReference type="InterPro" id="IPR027417">
    <property type="entry name" value="P-loop_NTPase"/>
</dbReference>
<evidence type="ECO:0000259" key="5">
    <source>
        <dbReference type="PROSITE" id="PS50893"/>
    </source>
</evidence>
<evidence type="ECO:0000256" key="4">
    <source>
        <dbReference type="ARBA" id="ARBA00022840"/>
    </source>
</evidence>
<accession>A0A2S9Q4K8</accession>
<gene>
    <name evidence="6" type="ORF">C5L14_27350</name>
</gene>
<dbReference type="SMART" id="SM00382">
    <property type="entry name" value="AAA"/>
    <property type="match status" value="1"/>
</dbReference>